<dbReference type="Gene3D" id="3.30.70.1820">
    <property type="entry name" value="L1 transposable element, RRM domain"/>
    <property type="match status" value="1"/>
</dbReference>
<feature type="transmembrane region" description="Helical" evidence="4">
    <location>
        <begin position="249"/>
        <end position="269"/>
    </location>
</feature>
<evidence type="ECO:0000256" key="2">
    <source>
        <dbReference type="SAM" id="Coils"/>
    </source>
</evidence>
<feature type="domain" description="L1 transposable element RRM" evidence="5">
    <location>
        <begin position="130"/>
        <end position="211"/>
    </location>
</feature>
<protein>
    <recommendedName>
        <fullName evidence="5">L1 transposable element RRM domain-containing protein</fullName>
    </recommendedName>
</protein>
<feature type="transmembrane region" description="Helical" evidence="4">
    <location>
        <begin position="225"/>
        <end position="243"/>
    </location>
</feature>
<feature type="region of interest" description="Disordered" evidence="3">
    <location>
        <begin position="19"/>
        <end position="52"/>
    </location>
</feature>
<evidence type="ECO:0000313" key="6">
    <source>
        <dbReference type="Ensembl" id="ENSXETP00000113484"/>
    </source>
</evidence>
<dbReference type="FunFam" id="3.30.70.1820:FF:000002">
    <property type="entry name" value="LINE-1 retrotransposable element ORF1 protein"/>
    <property type="match status" value="1"/>
</dbReference>
<accession>A0A803JZM3</accession>
<comment type="similarity">
    <text evidence="1">Belongs to the transposase 22 family.</text>
</comment>
<dbReference type="GeneTree" id="ENSGT01010000226093"/>
<evidence type="ECO:0000256" key="1">
    <source>
        <dbReference type="ARBA" id="ARBA00061640"/>
    </source>
</evidence>
<keyword evidence="4" id="KW-0812">Transmembrane</keyword>
<name>A0A803JZM3_XENTR</name>
<dbReference type="Pfam" id="PF02994">
    <property type="entry name" value="Transposase_22"/>
    <property type="match status" value="1"/>
</dbReference>
<evidence type="ECO:0000256" key="4">
    <source>
        <dbReference type="SAM" id="Phobius"/>
    </source>
</evidence>
<keyword evidence="2" id="KW-0175">Coiled coil</keyword>
<evidence type="ECO:0000259" key="5">
    <source>
        <dbReference type="Pfam" id="PF02994"/>
    </source>
</evidence>
<dbReference type="FunCoup" id="A0A803JZM3">
    <property type="interactions" value="275"/>
</dbReference>
<dbReference type="InterPro" id="IPR043636">
    <property type="entry name" value="L1_RRM_dom"/>
</dbReference>
<dbReference type="Ensembl" id="ENSXETT00000114550">
    <property type="protein sequence ID" value="ENSXETP00000113484"/>
    <property type="gene ID" value="ENSXETG00000043847"/>
</dbReference>
<proteinExistence type="inferred from homology"/>
<reference evidence="6" key="1">
    <citation type="journal article" date="2010" name="Science">
        <title>The genome of the Western clawed frog Xenopus tropicalis.</title>
        <authorList>
            <person name="Hellsten U."/>
            <person name="Harland R.M."/>
            <person name="Gilchrist M.J."/>
            <person name="Hendrix D."/>
            <person name="Jurka J."/>
            <person name="Kapitonov V."/>
            <person name="Ovcharenko I."/>
            <person name="Putnam N.H."/>
            <person name="Shu S."/>
            <person name="Taher L."/>
            <person name="Blitz I.L."/>
            <person name="Blumberg B."/>
            <person name="Dichmann D.S."/>
            <person name="Dubchak I."/>
            <person name="Amaya E."/>
            <person name="Detter J.C."/>
            <person name="Fletcher R."/>
            <person name="Gerhard D.S."/>
            <person name="Goodstein D."/>
            <person name="Graves T."/>
            <person name="Grigoriev I.V."/>
            <person name="Grimwood J."/>
            <person name="Kawashima T."/>
            <person name="Lindquist E."/>
            <person name="Lucas S.M."/>
            <person name="Mead P.E."/>
            <person name="Mitros T."/>
            <person name="Ogino H."/>
            <person name="Ohta Y."/>
            <person name="Poliakov A.V."/>
            <person name="Pollet N."/>
            <person name="Robert J."/>
            <person name="Salamov A."/>
            <person name="Sater A.K."/>
            <person name="Schmutz J."/>
            <person name="Terry A."/>
            <person name="Vize P.D."/>
            <person name="Warren W.C."/>
            <person name="Wells D."/>
            <person name="Wills A."/>
            <person name="Wilson R.K."/>
            <person name="Zimmerman L.B."/>
            <person name="Zorn A.M."/>
            <person name="Grainger R."/>
            <person name="Grammer T."/>
            <person name="Khokha M.K."/>
            <person name="Richardson P.M."/>
            <person name="Rokhsar D.S."/>
        </authorList>
    </citation>
    <scope>NUCLEOTIDE SEQUENCE [LARGE SCALE GENOMIC DNA]</scope>
    <source>
        <strain evidence="6">Nigerian</strain>
    </source>
</reference>
<organism evidence="6">
    <name type="scientific">Xenopus tropicalis</name>
    <name type="common">Western clawed frog</name>
    <name type="synonym">Silurana tropicalis</name>
    <dbReference type="NCBI Taxonomy" id="8364"/>
    <lineage>
        <taxon>Eukaryota</taxon>
        <taxon>Metazoa</taxon>
        <taxon>Chordata</taxon>
        <taxon>Craniata</taxon>
        <taxon>Vertebrata</taxon>
        <taxon>Euteleostomi</taxon>
        <taxon>Amphibia</taxon>
        <taxon>Batrachia</taxon>
        <taxon>Anura</taxon>
        <taxon>Pipoidea</taxon>
        <taxon>Pipidae</taxon>
        <taxon>Xenopodinae</taxon>
        <taxon>Xenopus</taxon>
        <taxon>Silurana</taxon>
    </lineage>
</organism>
<keyword evidence="4" id="KW-1133">Transmembrane helix</keyword>
<sequence>MPPKQQAKKPPQQVTAYFAPHTSPQRQADAILDPQTDLGEGSAAQPSGISPVDDLKNMIIDLKSTLQADIKQLANDIRKEIQGDRTAHMETKMAEYAAAHNDLADSHTQLESEMDKLKDKVADLEDRSRRNNLKLRGIPETITPPELEAYLKGLLETIMPEAPQTDLTIDRIHRIPKPKTAPEPAPRDVLTKIHFFKTKEKLLQAARKKEGWPEKYKGLQIYTEMSLVSSLMYIAIVVLVTLVRRQTGVIPVLLFGCFLLNCVSFGLWVGELKKLFGLPIGVQ</sequence>
<reference evidence="6" key="2">
    <citation type="submission" date="2021-03" db="UniProtKB">
        <authorList>
            <consortium name="Ensembl"/>
        </authorList>
    </citation>
    <scope>IDENTIFICATION</scope>
</reference>
<dbReference type="InParanoid" id="A0A803JZM3"/>
<evidence type="ECO:0000256" key="3">
    <source>
        <dbReference type="SAM" id="MobiDB-lite"/>
    </source>
</evidence>
<dbReference type="AlphaFoldDB" id="A0A803JZM3"/>
<keyword evidence="4" id="KW-0472">Membrane</keyword>
<dbReference type="InterPro" id="IPR004244">
    <property type="entry name" value="Transposase_22"/>
</dbReference>
<feature type="coiled-coil region" evidence="2">
    <location>
        <begin position="100"/>
        <end position="134"/>
    </location>
</feature>
<dbReference type="PANTHER" id="PTHR11505">
    <property type="entry name" value="L1 TRANSPOSABLE ELEMENT-RELATED"/>
    <property type="match status" value="1"/>
</dbReference>